<evidence type="ECO:0000256" key="1">
    <source>
        <dbReference type="SAM" id="Phobius"/>
    </source>
</evidence>
<dbReference type="Proteomes" id="UP000594480">
    <property type="component" value="Chromosome"/>
</dbReference>
<keyword evidence="1" id="KW-1133">Transmembrane helix</keyword>
<feature type="transmembrane region" description="Helical" evidence="1">
    <location>
        <begin position="35"/>
        <end position="56"/>
    </location>
</feature>
<keyword evidence="3" id="KW-1185">Reference proteome</keyword>
<dbReference type="AlphaFoldDB" id="A0A7S8RIM6"/>
<dbReference type="EMBL" id="CP064760">
    <property type="protein sequence ID" value="QPE05552.1"/>
    <property type="molecule type" value="Genomic_DNA"/>
</dbReference>
<accession>A0A7S8RIM6</accession>
<feature type="transmembrane region" description="Helical" evidence="1">
    <location>
        <begin position="88"/>
        <end position="105"/>
    </location>
</feature>
<protein>
    <submittedName>
        <fullName evidence="2">Uncharacterized protein</fullName>
    </submittedName>
</protein>
<keyword evidence="1" id="KW-0812">Transmembrane</keyword>
<keyword evidence="1" id="KW-0472">Membrane</keyword>
<evidence type="ECO:0000313" key="3">
    <source>
        <dbReference type="Proteomes" id="UP000594480"/>
    </source>
</evidence>
<organism evidence="2 3">
    <name type="scientific">Microbacterium schleiferi</name>
    <dbReference type="NCBI Taxonomy" id="69362"/>
    <lineage>
        <taxon>Bacteria</taxon>
        <taxon>Bacillati</taxon>
        <taxon>Actinomycetota</taxon>
        <taxon>Actinomycetes</taxon>
        <taxon>Micrococcales</taxon>
        <taxon>Microbacteriaceae</taxon>
        <taxon>Microbacterium</taxon>
    </lineage>
</organism>
<feature type="transmembrane region" description="Helical" evidence="1">
    <location>
        <begin position="7"/>
        <end position="29"/>
    </location>
</feature>
<dbReference type="KEGG" id="msf:IT882_05950"/>
<gene>
    <name evidence="2" type="ORF">IT882_05950</name>
</gene>
<feature type="transmembrane region" description="Helical" evidence="1">
    <location>
        <begin position="63"/>
        <end position="82"/>
    </location>
</feature>
<evidence type="ECO:0000313" key="2">
    <source>
        <dbReference type="EMBL" id="QPE05552.1"/>
    </source>
</evidence>
<reference evidence="2 3" key="1">
    <citation type="submission" date="2020-11" db="EMBL/GenBank/DDBJ databases">
        <title>Amino acid is mineralized and recycled by bacteria in oceanic microbiome.</title>
        <authorList>
            <person name="Zheng L.Y."/>
        </authorList>
    </citation>
    <scope>NUCLEOTIDE SEQUENCE [LARGE SCALE GENOMIC DNA]</scope>
    <source>
        <strain evidence="2 3">A32-1</strain>
    </source>
</reference>
<dbReference type="RefSeq" id="WP_195693568.1">
    <property type="nucleotide sequence ID" value="NZ_CP064760.1"/>
</dbReference>
<proteinExistence type="predicted"/>
<name>A0A7S8RIM6_9MICO</name>
<sequence>MAWITQTVILSGFALVFGTLGIGALLGAWDFGLSAGAGMIGLLLVTDGALLAAAALFAGRGSVLIDVFAIAVVLANAAASVADDVGPADLATFALSLVAVTLIILNSRTTRQRAKLPRAASDS</sequence>